<organism evidence="2 3">
    <name type="scientific">Plakobranchus ocellatus</name>
    <dbReference type="NCBI Taxonomy" id="259542"/>
    <lineage>
        <taxon>Eukaryota</taxon>
        <taxon>Metazoa</taxon>
        <taxon>Spiralia</taxon>
        <taxon>Lophotrochozoa</taxon>
        <taxon>Mollusca</taxon>
        <taxon>Gastropoda</taxon>
        <taxon>Heterobranchia</taxon>
        <taxon>Euthyneura</taxon>
        <taxon>Panpulmonata</taxon>
        <taxon>Sacoglossa</taxon>
        <taxon>Placobranchoidea</taxon>
        <taxon>Plakobranchidae</taxon>
        <taxon>Plakobranchus</taxon>
    </lineage>
</organism>
<dbReference type="Proteomes" id="UP000735302">
    <property type="component" value="Unassembled WGS sequence"/>
</dbReference>
<protein>
    <submittedName>
        <fullName evidence="2">Uncharacterized protein</fullName>
    </submittedName>
</protein>
<gene>
    <name evidence="2" type="ORF">PoB_000694100</name>
</gene>
<accession>A0AAV3XZP7</accession>
<reference evidence="2 3" key="1">
    <citation type="journal article" date="2021" name="Elife">
        <title>Chloroplast acquisition without the gene transfer in kleptoplastic sea slugs, Plakobranchus ocellatus.</title>
        <authorList>
            <person name="Maeda T."/>
            <person name="Takahashi S."/>
            <person name="Yoshida T."/>
            <person name="Shimamura S."/>
            <person name="Takaki Y."/>
            <person name="Nagai Y."/>
            <person name="Toyoda A."/>
            <person name="Suzuki Y."/>
            <person name="Arimoto A."/>
            <person name="Ishii H."/>
            <person name="Satoh N."/>
            <person name="Nishiyama T."/>
            <person name="Hasebe M."/>
            <person name="Maruyama T."/>
            <person name="Minagawa J."/>
            <person name="Obokata J."/>
            <person name="Shigenobu S."/>
        </authorList>
    </citation>
    <scope>NUCLEOTIDE SEQUENCE [LARGE SCALE GENOMIC DNA]</scope>
</reference>
<comment type="caution">
    <text evidence="2">The sequence shown here is derived from an EMBL/GenBank/DDBJ whole genome shotgun (WGS) entry which is preliminary data.</text>
</comment>
<dbReference type="AlphaFoldDB" id="A0AAV3XZP7"/>
<evidence type="ECO:0000313" key="2">
    <source>
        <dbReference type="EMBL" id="GFN80435.1"/>
    </source>
</evidence>
<proteinExistence type="predicted"/>
<feature type="region of interest" description="Disordered" evidence="1">
    <location>
        <begin position="1"/>
        <end position="88"/>
    </location>
</feature>
<dbReference type="EMBL" id="BLXT01000825">
    <property type="protein sequence ID" value="GFN80435.1"/>
    <property type="molecule type" value="Genomic_DNA"/>
</dbReference>
<keyword evidence="3" id="KW-1185">Reference proteome</keyword>
<evidence type="ECO:0000256" key="1">
    <source>
        <dbReference type="SAM" id="MobiDB-lite"/>
    </source>
</evidence>
<dbReference type="SUPFAM" id="SSF46689">
    <property type="entry name" value="Homeodomain-like"/>
    <property type="match status" value="1"/>
</dbReference>
<name>A0AAV3XZP7_9GAST</name>
<feature type="compositionally biased region" description="Pro residues" evidence="1">
    <location>
        <begin position="42"/>
        <end position="54"/>
    </location>
</feature>
<evidence type="ECO:0000313" key="3">
    <source>
        <dbReference type="Proteomes" id="UP000735302"/>
    </source>
</evidence>
<sequence length="407" mass="45730">MPFQKKPLLPPPLDDVDPDPNTLPPPLPKRGGAATSPVSLDPVPPSLPPRPNPLTPKKIQGPLSPPLPPRPSQQTTEKIQATARPQLPSAVPNKAELAQTKWIHTVRHLLSKIKNRHRELQDEEKNSKISKINTVVSEDSSHAYEEVNFDSNIRPPTPRKPQENKVKNRSSELPCMARNFDLAPNNLQFGLCGRTSPDLAINITSPIEDIIVYVMSKFGVSTGGRSGDDKRRIYESYVRGEDYVDVARLLNVKRTTAYNIVKRAEQNHGQIQRPRGGHRHAKVTDAMRAVVRAVVEEHPDFTIRNINRELRTRLPQSPAISQTTISGILDGLLVTTKKLEDAPAERNSDRTKQQRHAYATWLMHEVQETEFIFIDEAGINIWTKRTRGRAVRGRRAVRVVQGRKGPN</sequence>
<dbReference type="InterPro" id="IPR009057">
    <property type="entry name" value="Homeodomain-like_sf"/>
</dbReference>